<dbReference type="Proteomes" id="UP000005546">
    <property type="component" value="Unassembled WGS sequence"/>
</dbReference>
<accession>F3QWB2</accession>
<dbReference type="RefSeq" id="WP_008628470.1">
    <property type="nucleotide sequence ID" value="NZ_GL883869.1"/>
</dbReference>
<reference evidence="2 3" key="1">
    <citation type="submission" date="2011-02" db="EMBL/GenBank/DDBJ databases">
        <authorList>
            <person name="Weinstock G."/>
            <person name="Sodergren E."/>
            <person name="Clifton S."/>
            <person name="Fulton L."/>
            <person name="Fulton B."/>
            <person name="Courtney L."/>
            <person name="Fronick C."/>
            <person name="Harrison M."/>
            <person name="Strong C."/>
            <person name="Farmer C."/>
            <person name="Delahaunty K."/>
            <person name="Markovic C."/>
            <person name="Hall O."/>
            <person name="Minx P."/>
            <person name="Tomlinson C."/>
            <person name="Mitreva M."/>
            <person name="Hou S."/>
            <person name="Chen J."/>
            <person name="Wollam A."/>
            <person name="Pepin K.H."/>
            <person name="Johnson M."/>
            <person name="Bhonagiri V."/>
            <person name="Zhang X."/>
            <person name="Suruliraj S."/>
            <person name="Warren W."/>
            <person name="Chinwalla A."/>
            <person name="Mardis E.R."/>
            <person name="Wilson R.K."/>
        </authorList>
    </citation>
    <scope>NUCLEOTIDE SEQUENCE [LARGE SCALE GENOMIC DNA]</scope>
    <source>
        <strain evidence="2 3">YIT 11841</strain>
    </source>
</reference>
<name>F3QWB2_9BACT</name>
<gene>
    <name evidence="2" type="ORF">HMPREF9442_02494</name>
</gene>
<dbReference type="STRING" id="762982.HMPREF9442_02494"/>
<feature type="transmembrane region" description="Helical" evidence="1">
    <location>
        <begin position="29"/>
        <end position="49"/>
    </location>
</feature>
<keyword evidence="1" id="KW-0472">Membrane</keyword>
<dbReference type="HOGENOM" id="CLU_2274681_0_0_10"/>
<evidence type="ECO:0000313" key="3">
    <source>
        <dbReference type="Proteomes" id="UP000005546"/>
    </source>
</evidence>
<keyword evidence="1" id="KW-1133">Transmembrane helix</keyword>
<organism evidence="2 3">
    <name type="scientific">Paraprevotella xylaniphila YIT 11841</name>
    <dbReference type="NCBI Taxonomy" id="762982"/>
    <lineage>
        <taxon>Bacteria</taxon>
        <taxon>Pseudomonadati</taxon>
        <taxon>Bacteroidota</taxon>
        <taxon>Bacteroidia</taxon>
        <taxon>Bacteroidales</taxon>
        <taxon>Prevotellaceae</taxon>
        <taxon>Paraprevotella</taxon>
    </lineage>
</organism>
<evidence type="ECO:0000313" key="2">
    <source>
        <dbReference type="EMBL" id="EGG52136.1"/>
    </source>
</evidence>
<evidence type="ECO:0000256" key="1">
    <source>
        <dbReference type="SAM" id="Phobius"/>
    </source>
</evidence>
<sequence length="102" mass="11696">MSIKALLIELLNAINRNEMLIGHRMKCSYAAFLSFFYAFLLAAFSQMIFHLAESDIFFCAEKNKNLRKWVGNKEDSVVEASWKSSFSSYFTTMGVQGTNDKM</sequence>
<dbReference type="AlphaFoldDB" id="F3QWB2"/>
<protein>
    <submittedName>
        <fullName evidence="2">Conserved domain protein</fullName>
    </submittedName>
</protein>
<proteinExistence type="predicted"/>
<dbReference type="EMBL" id="AFBR01000071">
    <property type="protein sequence ID" value="EGG52136.1"/>
    <property type="molecule type" value="Genomic_DNA"/>
</dbReference>
<keyword evidence="1" id="KW-0812">Transmembrane</keyword>
<keyword evidence="3" id="KW-1185">Reference proteome</keyword>
<comment type="caution">
    <text evidence="2">The sequence shown here is derived from an EMBL/GenBank/DDBJ whole genome shotgun (WGS) entry which is preliminary data.</text>
</comment>